<comment type="caution">
    <text evidence="4">The sequence shown here is derived from an EMBL/GenBank/DDBJ whole genome shotgun (WGS) entry which is preliminary data.</text>
</comment>
<gene>
    <name evidence="4" type="ORF">AB675_10870</name>
</gene>
<sequence length="209" mass="22466">MRTGKAGDRGVDLAGFWHLPDGGQTEGAPNTRSLRVLTQCKRHRGKKSLQPSAVRELEGAFLGAPPGWRGEDVLGVMVSTKPATKGVLTALSASKRGLVWICLEEDETFETQPTGSEGPDGDEEVPAETEDAAQSEGASDEAPSGKPTVIRSVTGRVIQMLYNHAAQRIGLEGLDVIQQHHVDDSDLTAYVEIKLNYRGHPVREVSGDE</sequence>
<keyword evidence="5" id="KW-1185">Reference proteome</keyword>
<keyword evidence="2" id="KW-0496">Mitochondrion</keyword>
<dbReference type="GO" id="GO:0005739">
    <property type="term" value="C:mitochondrion"/>
    <property type="evidence" value="ECO:0007669"/>
    <property type="project" value="UniProtKB-SubCell"/>
</dbReference>
<dbReference type="InterPro" id="IPR018828">
    <property type="entry name" value="RRG7"/>
</dbReference>
<dbReference type="VEuPathDB" id="FungiDB:AB675_10870"/>
<dbReference type="GeneID" id="28731550"/>
<feature type="region of interest" description="Disordered" evidence="3">
    <location>
        <begin position="108"/>
        <end position="149"/>
    </location>
</feature>
<feature type="compositionally biased region" description="Acidic residues" evidence="3">
    <location>
        <begin position="119"/>
        <end position="133"/>
    </location>
</feature>
<dbReference type="EMBL" id="LFJN01000011">
    <property type="protein sequence ID" value="KPI40696.1"/>
    <property type="molecule type" value="Genomic_DNA"/>
</dbReference>
<accession>A0A0N1P0M8</accession>
<evidence type="ECO:0000313" key="4">
    <source>
        <dbReference type="EMBL" id="KPI40696.1"/>
    </source>
</evidence>
<dbReference type="PANTHER" id="PTHR28133">
    <property type="entry name" value="REQUIRED FOR RESPIRATORY GROWTH PROTEIN 7, MITOCHONDRIAL"/>
    <property type="match status" value="1"/>
</dbReference>
<dbReference type="AlphaFoldDB" id="A0A0N1P0M8"/>
<name>A0A0N1P0M8_9EURO</name>
<dbReference type="RefSeq" id="XP_018000659.1">
    <property type="nucleotide sequence ID" value="XM_018139670.1"/>
</dbReference>
<evidence type="ECO:0000256" key="3">
    <source>
        <dbReference type="SAM" id="MobiDB-lite"/>
    </source>
</evidence>
<protein>
    <submittedName>
        <fullName evidence="4">Uncharacterized protein</fullName>
    </submittedName>
</protein>
<reference evidence="4 5" key="1">
    <citation type="submission" date="2015-06" db="EMBL/GenBank/DDBJ databases">
        <title>Draft genome of the ant-associated black yeast Phialophora attae CBS 131958.</title>
        <authorList>
            <person name="Moreno L.F."/>
            <person name="Stielow B.J."/>
            <person name="de Hoog S."/>
            <person name="Vicente V.A."/>
            <person name="Weiss V.A."/>
            <person name="de Vries M."/>
            <person name="Cruz L.M."/>
            <person name="Souza E.M."/>
        </authorList>
    </citation>
    <scope>NUCLEOTIDE SEQUENCE [LARGE SCALE GENOMIC DNA]</scope>
    <source>
        <strain evidence="4 5">CBS 131958</strain>
    </source>
</reference>
<organism evidence="4 5">
    <name type="scientific">Cyphellophora attinorum</name>
    <dbReference type="NCBI Taxonomy" id="1664694"/>
    <lineage>
        <taxon>Eukaryota</taxon>
        <taxon>Fungi</taxon>
        <taxon>Dikarya</taxon>
        <taxon>Ascomycota</taxon>
        <taxon>Pezizomycotina</taxon>
        <taxon>Eurotiomycetes</taxon>
        <taxon>Chaetothyriomycetidae</taxon>
        <taxon>Chaetothyriales</taxon>
        <taxon>Cyphellophoraceae</taxon>
        <taxon>Cyphellophora</taxon>
    </lineage>
</organism>
<proteinExistence type="predicted"/>
<dbReference type="Proteomes" id="UP000038010">
    <property type="component" value="Unassembled WGS sequence"/>
</dbReference>
<dbReference type="Pfam" id="PF10356">
    <property type="entry name" value="RRG7"/>
    <property type="match status" value="1"/>
</dbReference>
<dbReference type="PANTHER" id="PTHR28133:SF1">
    <property type="entry name" value="REQUIRED FOR RESPIRATORY GROWTH PROTEIN 7, MITOCHONDRIAL"/>
    <property type="match status" value="1"/>
</dbReference>
<evidence type="ECO:0000256" key="1">
    <source>
        <dbReference type="ARBA" id="ARBA00004173"/>
    </source>
</evidence>
<evidence type="ECO:0000313" key="5">
    <source>
        <dbReference type="Proteomes" id="UP000038010"/>
    </source>
</evidence>
<evidence type="ECO:0000256" key="2">
    <source>
        <dbReference type="ARBA" id="ARBA00023128"/>
    </source>
</evidence>
<comment type="subcellular location">
    <subcellularLocation>
        <location evidence="1">Mitochondrion</location>
    </subcellularLocation>
</comment>
<dbReference type="OrthoDB" id="20734at2759"/>